<organism evidence="2 3">
    <name type="scientific">Streptomyces cacaoi</name>
    <dbReference type="NCBI Taxonomy" id="1898"/>
    <lineage>
        <taxon>Bacteria</taxon>
        <taxon>Bacillati</taxon>
        <taxon>Actinomycetota</taxon>
        <taxon>Actinomycetes</taxon>
        <taxon>Kitasatosporales</taxon>
        <taxon>Streptomycetaceae</taxon>
        <taxon>Streptomyces</taxon>
    </lineage>
</organism>
<gene>
    <name evidence="2" type="ORF">SCA03_35250</name>
</gene>
<evidence type="ECO:0000313" key="2">
    <source>
        <dbReference type="EMBL" id="GEB50974.1"/>
    </source>
</evidence>
<dbReference type="EMBL" id="BJMM01000017">
    <property type="protein sequence ID" value="GEB50974.1"/>
    <property type="molecule type" value="Genomic_DNA"/>
</dbReference>
<protein>
    <submittedName>
        <fullName evidence="2">Uncharacterized protein</fullName>
    </submittedName>
</protein>
<feature type="compositionally biased region" description="Basic and acidic residues" evidence="1">
    <location>
        <begin position="155"/>
        <end position="165"/>
    </location>
</feature>
<reference evidence="2 3" key="1">
    <citation type="submission" date="2019-06" db="EMBL/GenBank/DDBJ databases">
        <title>Whole genome shotgun sequence of Streptomyces cacaoi subsp. cacaoi NBRC 12748.</title>
        <authorList>
            <person name="Hosoyama A."/>
            <person name="Uohara A."/>
            <person name="Ohji S."/>
            <person name="Ichikawa N."/>
        </authorList>
    </citation>
    <scope>NUCLEOTIDE SEQUENCE [LARGE SCALE GENOMIC DNA]</scope>
    <source>
        <strain evidence="2 3">NBRC 12748</strain>
    </source>
</reference>
<accession>A0A4Y3QZZ9</accession>
<proteinExistence type="predicted"/>
<dbReference type="AlphaFoldDB" id="A0A4Y3QZZ9"/>
<comment type="caution">
    <text evidence="2">The sequence shown here is derived from an EMBL/GenBank/DDBJ whole genome shotgun (WGS) entry which is preliminary data.</text>
</comment>
<evidence type="ECO:0000313" key="3">
    <source>
        <dbReference type="Proteomes" id="UP000319210"/>
    </source>
</evidence>
<sequence length="176" mass="18727">MLPRREEVEDLAPTSVDYYTRLEQAGGRDIGPDSGRAGSGAAALQTAVPVTDMAYGVVARDPWPRHGSAATSPAGGPWKDRFEGGVRSTGTWPIPGNLGRASPWHVGPAPARRTRRSGCLSAPIYTVGLAQRWLVGLLTCTYEAARDVVSKDDTRIDPRCDHRLDAGGASSIESSE</sequence>
<name>A0A4Y3QZZ9_STRCI</name>
<keyword evidence="3" id="KW-1185">Reference proteome</keyword>
<evidence type="ECO:0000256" key="1">
    <source>
        <dbReference type="SAM" id="MobiDB-lite"/>
    </source>
</evidence>
<feature type="region of interest" description="Disordered" evidence="1">
    <location>
        <begin position="155"/>
        <end position="176"/>
    </location>
</feature>
<dbReference type="Proteomes" id="UP000319210">
    <property type="component" value="Unassembled WGS sequence"/>
</dbReference>